<accession>A0A9P5XYX8</accession>
<evidence type="ECO:0000256" key="1">
    <source>
        <dbReference type="SAM" id="Phobius"/>
    </source>
</evidence>
<name>A0A9P5XYX8_9AGAR</name>
<proteinExistence type="predicted"/>
<organism evidence="2 3">
    <name type="scientific">Collybia nuda</name>
    <dbReference type="NCBI Taxonomy" id="64659"/>
    <lineage>
        <taxon>Eukaryota</taxon>
        <taxon>Fungi</taxon>
        <taxon>Dikarya</taxon>
        <taxon>Basidiomycota</taxon>
        <taxon>Agaricomycotina</taxon>
        <taxon>Agaricomycetes</taxon>
        <taxon>Agaricomycetidae</taxon>
        <taxon>Agaricales</taxon>
        <taxon>Tricholomatineae</taxon>
        <taxon>Clitocybaceae</taxon>
        <taxon>Collybia</taxon>
    </lineage>
</organism>
<feature type="transmembrane region" description="Helical" evidence="1">
    <location>
        <begin position="66"/>
        <end position="85"/>
    </location>
</feature>
<evidence type="ECO:0000313" key="3">
    <source>
        <dbReference type="Proteomes" id="UP000807353"/>
    </source>
</evidence>
<comment type="caution">
    <text evidence="2">The sequence shown here is derived from an EMBL/GenBank/DDBJ whole genome shotgun (WGS) entry which is preliminary data.</text>
</comment>
<evidence type="ECO:0000313" key="2">
    <source>
        <dbReference type="EMBL" id="KAF9458261.1"/>
    </source>
</evidence>
<dbReference type="EMBL" id="MU150345">
    <property type="protein sequence ID" value="KAF9458261.1"/>
    <property type="molecule type" value="Genomic_DNA"/>
</dbReference>
<dbReference type="AlphaFoldDB" id="A0A9P5XYX8"/>
<sequence length="134" mass="15108">MIPSDRVSTSHRHQLILLFPPILTSTTSLVKLGASLRPSVKLIPAMLRSPHPRPPFTPCFIGKLKYILSVSPLGLDCIATIILIAKKRPGLKDRLIKTTAPSHSLDSPLIPTAFRNPRNGERCFRRVRRRFRVR</sequence>
<keyword evidence="1" id="KW-0472">Membrane</keyword>
<keyword evidence="1" id="KW-1133">Transmembrane helix</keyword>
<protein>
    <submittedName>
        <fullName evidence="2">Uncharacterized protein</fullName>
    </submittedName>
</protein>
<reference evidence="2" key="1">
    <citation type="submission" date="2020-11" db="EMBL/GenBank/DDBJ databases">
        <authorList>
            <consortium name="DOE Joint Genome Institute"/>
            <person name="Ahrendt S."/>
            <person name="Riley R."/>
            <person name="Andreopoulos W."/>
            <person name="Labutti K."/>
            <person name="Pangilinan J."/>
            <person name="Ruiz-Duenas F.J."/>
            <person name="Barrasa J.M."/>
            <person name="Sanchez-Garcia M."/>
            <person name="Camarero S."/>
            <person name="Miyauchi S."/>
            <person name="Serrano A."/>
            <person name="Linde D."/>
            <person name="Babiker R."/>
            <person name="Drula E."/>
            <person name="Ayuso-Fernandez I."/>
            <person name="Pacheco R."/>
            <person name="Padilla G."/>
            <person name="Ferreira P."/>
            <person name="Barriuso J."/>
            <person name="Kellner H."/>
            <person name="Castanera R."/>
            <person name="Alfaro M."/>
            <person name="Ramirez L."/>
            <person name="Pisabarro A.G."/>
            <person name="Kuo A."/>
            <person name="Tritt A."/>
            <person name="Lipzen A."/>
            <person name="He G."/>
            <person name="Yan M."/>
            <person name="Ng V."/>
            <person name="Cullen D."/>
            <person name="Martin F."/>
            <person name="Rosso M.-N."/>
            <person name="Henrissat B."/>
            <person name="Hibbett D."/>
            <person name="Martinez A.T."/>
            <person name="Grigoriev I.V."/>
        </authorList>
    </citation>
    <scope>NUCLEOTIDE SEQUENCE</scope>
    <source>
        <strain evidence="2">CBS 247.69</strain>
    </source>
</reference>
<gene>
    <name evidence="2" type="ORF">BDZ94DRAFT_1271030</name>
</gene>
<keyword evidence="3" id="KW-1185">Reference proteome</keyword>
<keyword evidence="1" id="KW-0812">Transmembrane</keyword>
<dbReference type="Proteomes" id="UP000807353">
    <property type="component" value="Unassembled WGS sequence"/>
</dbReference>